<dbReference type="Proteomes" id="UP001341281">
    <property type="component" value="Chromosome 06"/>
</dbReference>
<evidence type="ECO:0000313" key="3">
    <source>
        <dbReference type="Proteomes" id="UP001341281"/>
    </source>
</evidence>
<dbReference type="InterPro" id="IPR013103">
    <property type="entry name" value="RVT_2"/>
</dbReference>
<gene>
    <name evidence="2" type="ORF">U9M48_028397</name>
</gene>
<dbReference type="EMBL" id="CP144750">
    <property type="protein sequence ID" value="WVZ80964.1"/>
    <property type="molecule type" value="Genomic_DNA"/>
</dbReference>
<keyword evidence="3" id="KW-1185">Reference proteome</keyword>
<accession>A0AAQ3TYD3</accession>
<name>A0AAQ3TYD3_PASNO</name>
<dbReference type="InterPro" id="IPR043502">
    <property type="entry name" value="DNA/RNA_pol_sf"/>
</dbReference>
<evidence type="ECO:0000259" key="1">
    <source>
        <dbReference type="Pfam" id="PF07727"/>
    </source>
</evidence>
<sequence length="338" mass="38573">MRGLGTSSLTKTDNNLFVCQVYVDDIIFGSTNEEYCKEFGNMMAKEFEMSMIGELKFFLGFQIKQLKEGTFIYQEKYTRDLLKRFKMHDCKSIETPMATNVKLEADESGIKVDQNLYRSMIGSLLYLCASRSDIMFSVCICARFQADPKESHLTTVKRILRYLKHTPSIGMWYPKGASFELLGYSDSDFAGCRVERKSTSGGCYLLGRSLVSWSSKKQNCVSLSIAEVEYIAAWSSCAQLLYMKQTLKDYGVELTRIPLLCDNESAVKLANNPVQHSRTKHIDICHHFIRDHVAKGDILLRNVGTKEQLADIFTKPLDKSNFCRFRSELNVLDARTIM</sequence>
<dbReference type="CDD" id="cd09272">
    <property type="entry name" value="RNase_HI_RT_Ty1"/>
    <property type="match status" value="1"/>
</dbReference>
<dbReference type="PANTHER" id="PTHR11439:SF483">
    <property type="entry name" value="PEPTIDE SYNTHASE GLIP-LIKE, PUTATIVE (AFU_ORTHOLOGUE AFUA_3G12920)-RELATED"/>
    <property type="match status" value="1"/>
</dbReference>
<evidence type="ECO:0000313" key="2">
    <source>
        <dbReference type="EMBL" id="WVZ80964.1"/>
    </source>
</evidence>
<organism evidence="2 3">
    <name type="scientific">Paspalum notatum var. saurae</name>
    <dbReference type="NCBI Taxonomy" id="547442"/>
    <lineage>
        <taxon>Eukaryota</taxon>
        <taxon>Viridiplantae</taxon>
        <taxon>Streptophyta</taxon>
        <taxon>Embryophyta</taxon>
        <taxon>Tracheophyta</taxon>
        <taxon>Spermatophyta</taxon>
        <taxon>Magnoliopsida</taxon>
        <taxon>Liliopsida</taxon>
        <taxon>Poales</taxon>
        <taxon>Poaceae</taxon>
        <taxon>PACMAD clade</taxon>
        <taxon>Panicoideae</taxon>
        <taxon>Andropogonodae</taxon>
        <taxon>Paspaleae</taxon>
        <taxon>Paspalinae</taxon>
        <taxon>Paspalum</taxon>
    </lineage>
</organism>
<dbReference type="PANTHER" id="PTHR11439">
    <property type="entry name" value="GAG-POL-RELATED RETROTRANSPOSON"/>
    <property type="match status" value="1"/>
</dbReference>
<reference evidence="2 3" key="1">
    <citation type="submission" date="2024-02" db="EMBL/GenBank/DDBJ databases">
        <title>High-quality chromosome-scale genome assembly of Pensacola bahiagrass (Paspalum notatum Flugge var. saurae).</title>
        <authorList>
            <person name="Vega J.M."/>
            <person name="Podio M."/>
            <person name="Orjuela J."/>
            <person name="Siena L.A."/>
            <person name="Pessino S.C."/>
            <person name="Combes M.C."/>
            <person name="Mariac C."/>
            <person name="Albertini E."/>
            <person name="Pupilli F."/>
            <person name="Ortiz J.P.A."/>
            <person name="Leblanc O."/>
        </authorList>
    </citation>
    <scope>NUCLEOTIDE SEQUENCE [LARGE SCALE GENOMIC DNA]</scope>
    <source>
        <strain evidence="2">R1</strain>
        <tissue evidence="2">Leaf</tissue>
    </source>
</reference>
<protein>
    <recommendedName>
        <fullName evidence="1">Reverse transcriptase Ty1/copia-type domain-containing protein</fullName>
    </recommendedName>
</protein>
<dbReference type="Pfam" id="PF07727">
    <property type="entry name" value="RVT_2"/>
    <property type="match status" value="1"/>
</dbReference>
<dbReference type="AlphaFoldDB" id="A0AAQ3TYD3"/>
<proteinExistence type="predicted"/>
<dbReference type="SUPFAM" id="SSF56672">
    <property type="entry name" value="DNA/RNA polymerases"/>
    <property type="match status" value="1"/>
</dbReference>
<feature type="domain" description="Reverse transcriptase Ty1/copia-type" evidence="1">
    <location>
        <begin position="13"/>
        <end position="98"/>
    </location>
</feature>